<organism evidence="1 2">
    <name type="scientific">Thalassobaculum fulvum</name>
    <dbReference type="NCBI Taxonomy" id="1633335"/>
    <lineage>
        <taxon>Bacteria</taxon>
        <taxon>Pseudomonadati</taxon>
        <taxon>Pseudomonadota</taxon>
        <taxon>Alphaproteobacteria</taxon>
        <taxon>Rhodospirillales</taxon>
        <taxon>Thalassobaculaceae</taxon>
        <taxon>Thalassobaculum</taxon>
    </lineage>
</organism>
<sequence>MGDLAAGVVAADTVTRPTEAWTGAVLVAGSHGGVYAAYCAVKAGVRGVILNDAGRGKDDAGIGGGAYCDGLGIPYAAIDTMSARIGNGDDMIARGIISVANRAAQVLGVRAGMPCAEAAAAMTRATLSDKPVPAYEEARAELPAGPSGRRIVLVDSISLVGPSDVGQVVVSGSHGGILGNEKAAAMKIDGYAAFFNDAGGGAEDGGFSRLPALDERGIAAGTVAAMSARIGDARSSYEDGVLSRVNDTARRLGGTEGMALKTFCQMLIA</sequence>
<proteinExistence type="predicted"/>
<evidence type="ECO:0000313" key="1">
    <source>
        <dbReference type="EMBL" id="GHD42184.1"/>
    </source>
</evidence>
<dbReference type="EMBL" id="BMZS01000002">
    <property type="protein sequence ID" value="GHD42184.1"/>
    <property type="molecule type" value="Genomic_DNA"/>
</dbReference>
<protein>
    <submittedName>
        <fullName evidence="1">Uncharacterized protein</fullName>
    </submittedName>
</protein>
<reference evidence="1" key="2">
    <citation type="submission" date="2020-09" db="EMBL/GenBank/DDBJ databases">
        <authorList>
            <person name="Sun Q."/>
            <person name="Kim S."/>
        </authorList>
    </citation>
    <scope>NUCLEOTIDE SEQUENCE</scope>
    <source>
        <strain evidence="1">KCTC 42651</strain>
    </source>
</reference>
<comment type="caution">
    <text evidence="1">The sequence shown here is derived from an EMBL/GenBank/DDBJ whole genome shotgun (WGS) entry which is preliminary data.</text>
</comment>
<dbReference type="Proteomes" id="UP000630353">
    <property type="component" value="Unassembled WGS sequence"/>
</dbReference>
<dbReference type="RefSeq" id="WP_189987541.1">
    <property type="nucleotide sequence ID" value="NZ_BMZS01000002.1"/>
</dbReference>
<reference evidence="1" key="1">
    <citation type="journal article" date="2014" name="Int. J. Syst. Evol. Microbiol.">
        <title>Complete genome sequence of Corynebacterium casei LMG S-19264T (=DSM 44701T), isolated from a smear-ripened cheese.</title>
        <authorList>
            <consortium name="US DOE Joint Genome Institute (JGI-PGF)"/>
            <person name="Walter F."/>
            <person name="Albersmeier A."/>
            <person name="Kalinowski J."/>
            <person name="Ruckert C."/>
        </authorList>
    </citation>
    <scope>NUCLEOTIDE SEQUENCE</scope>
    <source>
        <strain evidence="1">KCTC 42651</strain>
    </source>
</reference>
<evidence type="ECO:0000313" key="2">
    <source>
        <dbReference type="Proteomes" id="UP000630353"/>
    </source>
</evidence>
<dbReference type="AlphaFoldDB" id="A0A918XPE6"/>
<name>A0A918XPE6_9PROT</name>
<keyword evidence="2" id="KW-1185">Reference proteome</keyword>
<accession>A0A918XPE6</accession>
<gene>
    <name evidence="1" type="ORF">GCM10017083_06880</name>
</gene>